<dbReference type="PANTHER" id="PTHR11592">
    <property type="entry name" value="GLUTATHIONE PEROXIDASE"/>
    <property type="match status" value="1"/>
</dbReference>
<comment type="caution">
    <text evidence="6">The sequence shown here is derived from an EMBL/GenBank/DDBJ whole genome shotgun (WGS) entry which is preliminary data.</text>
</comment>
<keyword evidence="2 4" id="KW-0575">Peroxidase</keyword>
<dbReference type="EMBL" id="JAJQKU010000002">
    <property type="protein sequence ID" value="MCD9096286.1"/>
    <property type="molecule type" value="Genomic_DNA"/>
</dbReference>
<reference evidence="6" key="2">
    <citation type="journal article" date="2022" name="Syst. Appl. Microbiol.">
        <title>Physiological and genomic characterisation of Luteimonas fraxinea sp. nov., a bacterial species associated with trees tolerant to ash dieback.</title>
        <authorList>
            <person name="Ulrich K."/>
            <person name="Becker R."/>
            <person name="Behrendt U."/>
            <person name="Kube M."/>
            <person name="Schneck V."/>
            <person name="Ulrich A."/>
        </authorList>
    </citation>
    <scope>NUCLEOTIDE SEQUENCE</scope>
    <source>
        <strain evidence="6">A1P009</strain>
    </source>
</reference>
<gene>
    <name evidence="6" type="ORF">LTT95_04960</name>
</gene>
<keyword evidence="5" id="KW-0732">Signal</keyword>
<evidence type="ECO:0000313" key="7">
    <source>
        <dbReference type="Proteomes" id="UP001430360"/>
    </source>
</evidence>
<evidence type="ECO:0000313" key="6">
    <source>
        <dbReference type="EMBL" id="MCD9096286.1"/>
    </source>
</evidence>
<evidence type="ECO:0000256" key="2">
    <source>
        <dbReference type="ARBA" id="ARBA00022559"/>
    </source>
</evidence>
<dbReference type="PIRSF" id="PIRSF000303">
    <property type="entry name" value="Glutathion_perox"/>
    <property type="match status" value="1"/>
</dbReference>
<protein>
    <recommendedName>
        <fullName evidence="4">Glutathione peroxidase</fullName>
    </recommendedName>
</protein>
<accession>A0ABS8UC33</accession>
<evidence type="ECO:0000256" key="1">
    <source>
        <dbReference type="ARBA" id="ARBA00006926"/>
    </source>
</evidence>
<dbReference type="PANTHER" id="PTHR11592:SF40">
    <property type="entry name" value="THIOREDOXIN_GLUTATHIONE PEROXIDASE BTUE"/>
    <property type="match status" value="1"/>
</dbReference>
<reference evidence="6" key="1">
    <citation type="submission" date="2021-12" db="EMBL/GenBank/DDBJ databases">
        <authorList>
            <person name="Ulrich A."/>
        </authorList>
    </citation>
    <scope>NUCLEOTIDE SEQUENCE</scope>
    <source>
        <strain evidence="6">A1P009</strain>
    </source>
</reference>
<comment type="similarity">
    <text evidence="1 4">Belongs to the glutathione peroxidase family.</text>
</comment>
<proteinExistence type="inferred from homology"/>
<sequence length="196" mass="21626">MRGNRWFRRVALVVGVTLVAGAAFAQGPAAPRGVLDHQFRQLAVRETVDLRSAYGGDVVLIVNTASKCGFTPQYEALESMHARLRPRGFAVLGFPSGDFKEQEFEDEAAIQEFCTLTYGVKFPMFQKVHVIGPDATPLFKQLTEATGQAPQWNFHKYLVGRDGRVLGQWGSRTKPDDPEILAAIERALAAPRPAAR</sequence>
<evidence type="ECO:0000256" key="3">
    <source>
        <dbReference type="ARBA" id="ARBA00023002"/>
    </source>
</evidence>
<dbReference type="SUPFAM" id="SSF52833">
    <property type="entry name" value="Thioredoxin-like"/>
    <property type="match status" value="1"/>
</dbReference>
<keyword evidence="7" id="KW-1185">Reference proteome</keyword>
<dbReference type="Gene3D" id="3.40.30.10">
    <property type="entry name" value="Glutaredoxin"/>
    <property type="match status" value="1"/>
</dbReference>
<dbReference type="PROSITE" id="PS51355">
    <property type="entry name" value="GLUTATHIONE_PEROXID_3"/>
    <property type="match status" value="1"/>
</dbReference>
<evidence type="ECO:0000256" key="4">
    <source>
        <dbReference type="RuleBase" id="RU000499"/>
    </source>
</evidence>
<dbReference type="RefSeq" id="WP_232134813.1">
    <property type="nucleotide sequence ID" value="NZ_CP089507.1"/>
</dbReference>
<name>A0ABS8UC33_9GAMM</name>
<dbReference type="GO" id="GO:0004601">
    <property type="term" value="F:peroxidase activity"/>
    <property type="evidence" value="ECO:0007669"/>
    <property type="project" value="UniProtKB-KW"/>
</dbReference>
<dbReference type="Pfam" id="PF00255">
    <property type="entry name" value="GSHPx"/>
    <property type="match status" value="1"/>
</dbReference>
<feature type="chain" id="PRO_5047017247" description="Glutathione peroxidase" evidence="5">
    <location>
        <begin position="26"/>
        <end position="196"/>
    </location>
</feature>
<dbReference type="Proteomes" id="UP001430360">
    <property type="component" value="Unassembled WGS sequence"/>
</dbReference>
<dbReference type="InterPro" id="IPR036249">
    <property type="entry name" value="Thioredoxin-like_sf"/>
</dbReference>
<organism evidence="6 7">
    <name type="scientific">Luteimonas fraxinea</name>
    <dbReference type="NCBI Taxonomy" id="2901869"/>
    <lineage>
        <taxon>Bacteria</taxon>
        <taxon>Pseudomonadati</taxon>
        <taxon>Pseudomonadota</taxon>
        <taxon>Gammaproteobacteria</taxon>
        <taxon>Lysobacterales</taxon>
        <taxon>Lysobacteraceae</taxon>
        <taxon>Luteimonas</taxon>
    </lineage>
</organism>
<evidence type="ECO:0000256" key="5">
    <source>
        <dbReference type="SAM" id="SignalP"/>
    </source>
</evidence>
<dbReference type="CDD" id="cd00340">
    <property type="entry name" value="GSH_Peroxidase"/>
    <property type="match status" value="1"/>
</dbReference>
<dbReference type="InterPro" id="IPR000889">
    <property type="entry name" value="Glutathione_peroxidase"/>
</dbReference>
<dbReference type="PRINTS" id="PR01011">
    <property type="entry name" value="GLUTPROXDASE"/>
</dbReference>
<feature type="signal peptide" evidence="5">
    <location>
        <begin position="1"/>
        <end position="25"/>
    </location>
</feature>
<keyword evidence="3 4" id="KW-0560">Oxidoreductase</keyword>